<dbReference type="GeneID" id="9813074"/>
<dbReference type="EMBL" id="WUAV01000001">
    <property type="protein sequence ID" value="KAF1768594.1"/>
    <property type="molecule type" value="Genomic_DNA"/>
</dbReference>
<evidence type="ECO:0000256" key="2">
    <source>
        <dbReference type="SAM" id="Coils"/>
    </source>
</evidence>
<evidence type="ECO:0000256" key="3">
    <source>
        <dbReference type="SAM" id="MobiDB-lite"/>
    </source>
</evidence>
<comment type="caution">
    <text evidence="4">The sequence shown here is derived from an EMBL/GenBank/DDBJ whole genome shotgun (WGS) entry which is preliminary data.</text>
</comment>
<dbReference type="Proteomes" id="UP000483820">
    <property type="component" value="Chromosome I"/>
</dbReference>
<dbReference type="Pfam" id="PF09728">
    <property type="entry name" value="Taxilin"/>
    <property type="match status" value="1"/>
</dbReference>
<proteinExistence type="inferred from homology"/>
<accession>A0A6A5HPR5</accession>
<gene>
    <name evidence="4" type="ORF">GCK72_000406</name>
</gene>
<dbReference type="PANTHER" id="PTHR16127:SF13">
    <property type="entry name" value="GH01188P"/>
    <property type="match status" value="1"/>
</dbReference>
<dbReference type="KEGG" id="crq:GCK72_000406"/>
<evidence type="ECO:0000256" key="1">
    <source>
        <dbReference type="ARBA" id="ARBA00009550"/>
    </source>
</evidence>
<dbReference type="PANTHER" id="PTHR16127">
    <property type="entry name" value="TAXILIN"/>
    <property type="match status" value="1"/>
</dbReference>
<keyword evidence="2" id="KW-0175">Coiled coil</keyword>
<comment type="similarity">
    <text evidence="1">Belongs to the taxilin family.</text>
</comment>
<protein>
    <submittedName>
        <fullName evidence="4">Uncharacterized protein</fullName>
    </submittedName>
</protein>
<sequence length="339" mass="38721">MGKNFDESTLLKSLEGVSDAEKVQKLIKKLAESEKLNGELKAKLIDHDKVVKVKDLLEKKLERNNQILLRTEEAKSKLEELCRGLQKANQQTRDESIAKMKKLELERAQAVEQLKITLKDIERTMNEGRQKSDSLAEDNKKLSEKFTEIGQQYEERMNVIDEQMRKKEKYYEEFGKAKDLEIKLLQAKLDASSIQVRKAGMEKDELAKIVLEETARVGGALQTEKALRDQVMEYSSKYSELTSCLAKSNEAFDKFKKEIDRVNTKCSQIEKEGSLFKKKCEQANQKVLVLTMTNQEYAEKIASSEKKIQMLENLCRALRKGEAASPAPEATVTSSEKTN</sequence>
<dbReference type="InterPro" id="IPR026183">
    <property type="entry name" value="Taxilin_fam"/>
</dbReference>
<dbReference type="GO" id="GO:0019905">
    <property type="term" value="F:syntaxin binding"/>
    <property type="evidence" value="ECO:0007669"/>
    <property type="project" value="InterPro"/>
</dbReference>
<dbReference type="CTD" id="9813074"/>
<dbReference type="AlphaFoldDB" id="A0A6A5HPR5"/>
<feature type="region of interest" description="Disordered" evidence="3">
    <location>
        <begin position="320"/>
        <end position="339"/>
    </location>
</feature>
<feature type="coiled-coil region" evidence="2">
    <location>
        <begin position="245"/>
        <end position="314"/>
    </location>
</feature>
<name>A0A6A5HPR5_CAERE</name>
<organism evidence="4 5">
    <name type="scientific">Caenorhabditis remanei</name>
    <name type="common">Caenorhabditis vulgaris</name>
    <dbReference type="NCBI Taxonomy" id="31234"/>
    <lineage>
        <taxon>Eukaryota</taxon>
        <taxon>Metazoa</taxon>
        <taxon>Ecdysozoa</taxon>
        <taxon>Nematoda</taxon>
        <taxon>Chromadorea</taxon>
        <taxon>Rhabditida</taxon>
        <taxon>Rhabditina</taxon>
        <taxon>Rhabditomorpha</taxon>
        <taxon>Rhabditoidea</taxon>
        <taxon>Rhabditidae</taxon>
        <taxon>Peloderinae</taxon>
        <taxon>Caenorhabditis</taxon>
    </lineage>
</organism>
<evidence type="ECO:0000313" key="4">
    <source>
        <dbReference type="EMBL" id="KAF1768594.1"/>
    </source>
</evidence>
<evidence type="ECO:0000313" key="5">
    <source>
        <dbReference type="Proteomes" id="UP000483820"/>
    </source>
</evidence>
<feature type="coiled-coil region" evidence="2">
    <location>
        <begin position="68"/>
        <end position="145"/>
    </location>
</feature>
<dbReference type="RefSeq" id="XP_003095558.2">
    <property type="nucleotide sequence ID" value="XM_003095510.2"/>
</dbReference>
<reference evidence="4 5" key="1">
    <citation type="submission" date="2019-12" db="EMBL/GenBank/DDBJ databases">
        <title>Chromosome-level assembly of the Caenorhabditis remanei genome.</title>
        <authorList>
            <person name="Teterina A.A."/>
            <person name="Willis J.H."/>
            <person name="Phillips P.C."/>
        </authorList>
    </citation>
    <scope>NUCLEOTIDE SEQUENCE [LARGE SCALE GENOMIC DNA]</scope>
    <source>
        <strain evidence="4 5">PX506</strain>
        <tissue evidence="4">Whole organism</tissue>
    </source>
</reference>